<dbReference type="Pfam" id="PF01161">
    <property type="entry name" value="PBP"/>
    <property type="match status" value="1"/>
</dbReference>
<dbReference type="EMBL" id="CP006986">
    <property type="protein sequence ID" value="AIC26374.1"/>
    <property type="molecule type" value="Genomic_DNA"/>
</dbReference>
<dbReference type="InterPro" id="IPR005247">
    <property type="entry name" value="YbhB_YbcL/LppC-like"/>
</dbReference>
<dbReference type="CDD" id="cd00865">
    <property type="entry name" value="PEBP_bact_arch"/>
    <property type="match status" value="1"/>
</dbReference>
<dbReference type="OrthoDB" id="9797506at2"/>
<dbReference type="HOGENOM" id="CLU_083918_3_2_5"/>
<sequence length="154" mass="16876">MTLTLISKAFAQDQPIPKKYARAGENLFPPLAWSGAPDETRSFALVVEDPDAPRGTFRHCGIANIPAQWTELAESVDTAPEQAPRFYKNDFGNARYDGPQPPTGDRPHHYIFRLAALDVPKLLTPDAAGISAMWAEAKKHALAEATITGTYQTQ</sequence>
<dbReference type="NCBIfam" id="TIGR00481">
    <property type="entry name" value="YbhB/YbcL family Raf kinase inhibitor-like protein"/>
    <property type="match status" value="1"/>
</dbReference>
<dbReference type="AlphaFoldDB" id="A0A060HXZ1"/>
<dbReference type="PANTHER" id="PTHR30289">
    <property type="entry name" value="UNCHARACTERIZED PROTEIN YBCL-RELATED"/>
    <property type="match status" value="1"/>
</dbReference>
<dbReference type="SUPFAM" id="SSF49777">
    <property type="entry name" value="PEBP-like"/>
    <property type="match status" value="1"/>
</dbReference>
<dbReference type="KEGG" id="rei:IE4771_CH01225"/>
<evidence type="ECO:0000313" key="1">
    <source>
        <dbReference type="EMBL" id="AIC26374.1"/>
    </source>
</evidence>
<accession>A0A060HXZ1</accession>
<gene>
    <name evidence="1" type="ORF">IE4771_CH01225</name>
</gene>
<reference evidence="1 2" key="1">
    <citation type="submission" date="2013-12" db="EMBL/GenBank/DDBJ databases">
        <title>Complete genome sequence of Rhizobium etli bv. mimosae IE4771.</title>
        <authorList>
            <person name="Bustos P."/>
            <person name="Santamaria R.I."/>
            <person name="Lozano L."/>
            <person name="Ormeno-Orrillo E."/>
            <person name="Rogel M.A."/>
            <person name="Romero D."/>
            <person name="Cevallos M.A."/>
            <person name="Martinez-Romero E."/>
            <person name="Gonzalez V."/>
        </authorList>
    </citation>
    <scope>NUCLEOTIDE SEQUENCE [LARGE SCALE GENOMIC DNA]</scope>
    <source>
        <strain evidence="1 2">IE4771</strain>
    </source>
</reference>
<proteinExistence type="predicted"/>
<dbReference type="Gene3D" id="3.90.280.10">
    <property type="entry name" value="PEBP-like"/>
    <property type="match status" value="1"/>
</dbReference>
<name>A0A060HXZ1_RHIET</name>
<organism evidence="1 2">
    <name type="scientific">Rhizobium etli bv. mimosae str. IE4771</name>
    <dbReference type="NCBI Taxonomy" id="1432050"/>
    <lineage>
        <taxon>Bacteria</taxon>
        <taxon>Pseudomonadati</taxon>
        <taxon>Pseudomonadota</taxon>
        <taxon>Alphaproteobacteria</taxon>
        <taxon>Hyphomicrobiales</taxon>
        <taxon>Rhizobiaceae</taxon>
        <taxon>Rhizobium/Agrobacterium group</taxon>
        <taxon>Rhizobium</taxon>
    </lineage>
</organism>
<dbReference type="PANTHER" id="PTHR30289:SF1">
    <property type="entry name" value="PEBP (PHOSPHATIDYLETHANOLAMINE-BINDING PROTEIN) FAMILY PROTEIN"/>
    <property type="match status" value="1"/>
</dbReference>
<dbReference type="InterPro" id="IPR036610">
    <property type="entry name" value="PEBP-like_sf"/>
</dbReference>
<protein>
    <submittedName>
        <fullName evidence="1">Phosphatidylethanolamine-binding protein</fullName>
    </submittedName>
</protein>
<dbReference type="RefSeq" id="WP_038687615.1">
    <property type="nucleotide sequence ID" value="NZ_CP006986.1"/>
</dbReference>
<evidence type="ECO:0000313" key="2">
    <source>
        <dbReference type="Proteomes" id="UP000027180"/>
    </source>
</evidence>
<dbReference type="Proteomes" id="UP000027180">
    <property type="component" value="Chromosome"/>
</dbReference>
<dbReference type="InterPro" id="IPR008914">
    <property type="entry name" value="PEBP"/>
</dbReference>